<comment type="PTM">
    <text evidence="8">Binds 2 heme c groups covalently per subunit.</text>
</comment>
<feature type="domain" description="Cytochrome c" evidence="10">
    <location>
        <begin position="39"/>
        <end position="125"/>
    </location>
</feature>
<feature type="binding site" description="axial binding residue" evidence="9">
    <location>
        <position position="153"/>
    </location>
    <ligand>
        <name>heme c</name>
        <dbReference type="ChEBI" id="CHEBI:61717"/>
        <label>2</label>
    </ligand>
    <ligandPart>
        <name>Fe</name>
        <dbReference type="ChEBI" id="CHEBI:18248"/>
    </ligandPart>
</feature>
<dbReference type="PIRSF" id="PIRSF000005">
    <property type="entry name" value="Cytochrome_c4"/>
    <property type="match status" value="1"/>
</dbReference>
<dbReference type="InterPro" id="IPR009056">
    <property type="entry name" value="Cyt_c-like_dom"/>
</dbReference>
<feature type="binding site" description="axial binding residue" evidence="9">
    <location>
        <position position="102"/>
    </location>
    <ligand>
        <name>heme c</name>
        <dbReference type="ChEBI" id="CHEBI:61717"/>
        <label>1</label>
    </ligand>
    <ligandPart>
        <name>Fe</name>
        <dbReference type="ChEBI" id="CHEBI:18248"/>
    </ligandPart>
</feature>
<dbReference type="PANTHER" id="PTHR33751:SF9">
    <property type="entry name" value="CYTOCHROME C4"/>
    <property type="match status" value="1"/>
</dbReference>
<dbReference type="GO" id="GO:0005506">
    <property type="term" value="F:iron ion binding"/>
    <property type="evidence" value="ECO:0007669"/>
    <property type="project" value="InterPro"/>
</dbReference>
<evidence type="ECO:0000256" key="5">
    <source>
        <dbReference type="ARBA" id="ARBA00022764"/>
    </source>
</evidence>
<reference evidence="11 12" key="1">
    <citation type="submission" date="2016-06" db="EMBL/GenBank/DDBJ databases">
        <title>Genome sequence of endosymbiont of Candidatus Endolucinida thiodiazotropha.</title>
        <authorList>
            <person name="Poehlein A."/>
            <person name="Koenig S."/>
            <person name="Heiden S.E."/>
            <person name="Thuermer A."/>
            <person name="Voget S."/>
            <person name="Daniel R."/>
            <person name="Markert S."/>
            <person name="Gros O."/>
            <person name="Schweder T."/>
        </authorList>
    </citation>
    <scope>NUCLEOTIDE SEQUENCE [LARGE SCALE GENOMIC DNA]</scope>
    <source>
        <strain evidence="11 12">COS</strain>
    </source>
</reference>
<evidence type="ECO:0000256" key="7">
    <source>
        <dbReference type="ARBA" id="ARBA00023004"/>
    </source>
</evidence>
<evidence type="ECO:0000256" key="9">
    <source>
        <dbReference type="PIRSR" id="PIRSR000005-2"/>
    </source>
</evidence>
<dbReference type="Proteomes" id="UP000094769">
    <property type="component" value="Unassembled WGS sequence"/>
</dbReference>
<feature type="binding site" description="covalent" evidence="8">
    <location>
        <position position="59"/>
    </location>
    <ligand>
        <name>heme c</name>
        <dbReference type="ChEBI" id="CHEBI:61717"/>
        <label>1</label>
    </ligand>
</feature>
<evidence type="ECO:0000256" key="3">
    <source>
        <dbReference type="ARBA" id="ARBA00022617"/>
    </source>
</evidence>
<feature type="binding site" description="covalent" evidence="8">
    <location>
        <position position="62"/>
    </location>
    <ligand>
        <name>heme c</name>
        <dbReference type="ChEBI" id="CHEBI:61717"/>
        <label>1</label>
    </ligand>
</feature>
<evidence type="ECO:0000256" key="2">
    <source>
        <dbReference type="ARBA" id="ARBA00022448"/>
    </source>
</evidence>
<dbReference type="EMBL" id="MARB01000002">
    <property type="protein sequence ID" value="ODJ89410.1"/>
    <property type="molecule type" value="Genomic_DNA"/>
</dbReference>
<dbReference type="AlphaFoldDB" id="A0A7Z1AGV9"/>
<keyword evidence="12" id="KW-1185">Reference proteome</keyword>
<evidence type="ECO:0000256" key="1">
    <source>
        <dbReference type="ARBA" id="ARBA00004418"/>
    </source>
</evidence>
<evidence type="ECO:0000313" key="11">
    <source>
        <dbReference type="EMBL" id="ODJ89410.1"/>
    </source>
</evidence>
<dbReference type="GO" id="GO:0020037">
    <property type="term" value="F:heme binding"/>
    <property type="evidence" value="ECO:0007669"/>
    <property type="project" value="InterPro"/>
</dbReference>
<organism evidence="11 12">
    <name type="scientific">Candidatus Thiodiazotropha endolucinida</name>
    <dbReference type="NCBI Taxonomy" id="1655433"/>
    <lineage>
        <taxon>Bacteria</taxon>
        <taxon>Pseudomonadati</taxon>
        <taxon>Pseudomonadota</taxon>
        <taxon>Gammaproteobacteria</taxon>
        <taxon>Chromatiales</taxon>
        <taxon>Sedimenticolaceae</taxon>
        <taxon>Candidatus Thiodiazotropha</taxon>
    </lineage>
</organism>
<evidence type="ECO:0000256" key="4">
    <source>
        <dbReference type="ARBA" id="ARBA00022723"/>
    </source>
</evidence>
<dbReference type="InterPro" id="IPR024167">
    <property type="entry name" value="Cytochrome_c4-like"/>
</dbReference>
<keyword evidence="3 8" id="KW-0349">Heme</keyword>
<keyword evidence="2" id="KW-0813">Transport</keyword>
<evidence type="ECO:0000313" key="12">
    <source>
        <dbReference type="Proteomes" id="UP000094769"/>
    </source>
</evidence>
<keyword evidence="7 9" id="KW-0408">Iron</keyword>
<protein>
    <submittedName>
        <fullName evidence="11">Cytochrome subunit of sulfide dehydrogenase</fullName>
    </submittedName>
</protein>
<dbReference type="SUPFAM" id="SSF46626">
    <property type="entry name" value="Cytochrome c"/>
    <property type="match status" value="2"/>
</dbReference>
<dbReference type="InterPro" id="IPR050597">
    <property type="entry name" value="Cytochrome_c_Oxidase_Subunit"/>
</dbReference>
<dbReference type="GO" id="GO:0009055">
    <property type="term" value="F:electron transfer activity"/>
    <property type="evidence" value="ECO:0007669"/>
    <property type="project" value="InterPro"/>
</dbReference>
<keyword evidence="4 9" id="KW-0479">Metal-binding</keyword>
<feature type="binding site" description="axial binding residue" evidence="9">
    <location>
        <position position="63"/>
    </location>
    <ligand>
        <name>heme c</name>
        <dbReference type="ChEBI" id="CHEBI:61717"/>
        <label>1</label>
    </ligand>
    <ligandPart>
        <name>Fe</name>
        <dbReference type="ChEBI" id="CHEBI:18248"/>
    </ligandPart>
</feature>
<comment type="subcellular location">
    <subcellularLocation>
        <location evidence="1">Periplasm</location>
    </subcellularLocation>
</comment>
<dbReference type="PANTHER" id="PTHR33751">
    <property type="entry name" value="CBB3-TYPE CYTOCHROME C OXIDASE SUBUNIT FIXP"/>
    <property type="match status" value="1"/>
</dbReference>
<accession>A0A7Z1AGV9</accession>
<keyword evidence="6" id="KW-0249">Electron transport</keyword>
<name>A0A7Z1AGV9_9GAMM</name>
<sequence>MTGARILRDIMRSGKLWKWHLLLLVWVLLQQYPTGSLASEGADGQTERPQAFPLIVQSCFPCHGPQGQSRSPAIPSLAGLPRDYLLKVLRSFSHGGRFGTVMGRLVQGYDEGDFIVMADYFSQQSFTIPRQTTDWRLVDRGRVLHRRYCRDCHGDPETPSEAGVPHLHGGWMDYLRWTLWDYLVGVNQGDDEMADQLSLLMRRHGTKGVEALLHYYANGEP</sequence>
<comment type="caution">
    <text evidence="11">The sequence shown here is derived from an EMBL/GenBank/DDBJ whole genome shotgun (WGS) entry which is preliminary data.</text>
</comment>
<dbReference type="Gene3D" id="1.10.760.10">
    <property type="entry name" value="Cytochrome c-like domain"/>
    <property type="match status" value="2"/>
</dbReference>
<evidence type="ECO:0000256" key="8">
    <source>
        <dbReference type="PIRSR" id="PIRSR000005-1"/>
    </source>
</evidence>
<dbReference type="GO" id="GO:0042597">
    <property type="term" value="C:periplasmic space"/>
    <property type="evidence" value="ECO:0007669"/>
    <property type="project" value="UniProtKB-SubCell"/>
</dbReference>
<feature type="binding site" description="axial binding residue" evidence="9">
    <location>
        <position position="193"/>
    </location>
    <ligand>
        <name>heme c</name>
        <dbReference type="ChEBI" id="CHEBI:61717"/>
        <label>2</label>
    </ligand>
    <ligandPart>
        <name>Fe</name>
        <dbReference type="ChEBI" id="CHEBI:18248"/>
    </ligandPart>
</feature>
<dbReference type="InterPro" id="IPR036909">
    <property type="entry name" value="Cyt_c-like_dom_sf"/>
</dbReference>
<proteinExistence type="predicted"/>
<evidence type="ECO:0000256" key="6">
    <source>
        <dbReference type="ARBA" id="ARBA00022982"/>
    </source>
</evidence>
<feature type="binding site" description="covalent" evidence="8">
    <location>
        <position position="149"/>
    </location>
    <ligand>
        <name>heme c</name>
        <dbReference type="ChEBI" id="CHEBI:61717"/>
        <label>2</label>
    </ligand>
</feature>
<evidence type="ECO:0000259" key="10">
    <source>
        <dbReference type="PROSITE" id="PS51007"/>
    </source>
</evidence>
<keyword evidence="5" id="KW-0574">Periplasm</keyword>
<dbReference type="PROSITE" id="PS51007">
    <property type="entry name" value="CYTC"/>
    <property type="match status" value="1"/>
</dbReference>
<gene>
    <name evidence="11" type="primary">fccA_1</name>
    <name evidence="11" type="ORF">CODIS_05090</name>
</gene>
<feature type="binding site" description="covalent" evidence="8">
    <location>
        <position position="152"/>
    </location>
    <ligand>
        <name>heme c</name>
        <dbReference type="ChEBI" id="CHEBI:61717"/>
        <label>2</label>
    </ligand>
</feature>